<accession>A0A4U5N3N9</accession>
<keyword evidence="1" id="KW-0195">Cyclin</keyword>
<dbReference type="SUPFAM" id="SSF47954">
    <property type="entry name" value="Cyclin-like"/>
    <property type="match status" value="1"/>
</dbReference>
<dbReference type="Pfam" id="PF00134">
    <property type="entry name" value="Cyclin_N"/>
    <property type="match status" value="1"/>
</dbReference>
<keyword evidence="4" id="KW-1185">Reference proteome</keyword>
<reference evidence="3 4" key="2">
    <citation type="journal article" date="2019" name="G3 (Bethesda)">
        <title>Hybrid Assembly of the Genome of the Entomopathogenic Nematode Steinernema carpocapsae Identifies the X-Chromosome.</title>
        <authorList>
            <person name="Serra L."/>
            <person name="Macchietto M."/>
            <person name="Macias-Munoz A."/>
            <person name="McGill C.J."/>
            <person name="Rodriguez I.M."/>
            <person name="Rodriguez B."/>
            <person name="Murad R."/>
            <person name="Mortazavi A."/>
        </authorList>
    </citation>
    <scope>NUCLEOTIDE SEQUENCE [LARGE SCALE GENOMIC DNA]</scope>
    <source>
        <strain evidence="3 4">ALL</strain>
    </source>
</reference>
<sequence length="347" mass="38842">MHCRPNLNFVSLHSLDLFSASSRPRCATFLSRSTASPPPRRSPRCYSERSWSARRIWRNSSSPSEIASRPSPLRLLQISVYFFAREFGHGLVTHNERDKQARWICSAARTIGASISTLGCAISIFDRTLCAARVQLKYVNCVAVTSLYLSLKLTAEEDDDEVGIDAERLLGDLQLAYSTTELVRMERTILHRLNFDLSLPTVDRFLHAMLDVIGWPNILISNVLRHGFETVLSDWDVVSRYRPATLALGMLSLLMDQRTGLSGKITDALQHYFLIDKHDLLLCRKDVRNLLTVTYISTNNKFADVLAHCDAVSGAASAVVGTLICGQSRKRSHAMAKRASMAELVQD</sequence>
<dbReference type="OrthoDB" id="769138at2759"/>
<dbReference type="InterPro" id="IPR039361">
    <property type="entry name" value="Cyclin"/>
</dbReference>
<protein>
    <recommendedName>
        <fullName evidence="2">Cyclin-like domain-containing protein</fullName>
    </recommendedName>
</protein>
<dbReference type="InterPro" id="IPR013763">
    <property type="entry name" value="Cyclin-like_dom"/>
</dbReference>
<evidence type="ECO:0000256" key="1">
    <source>
        <dbReference type="RuleBase" id="RU000383"/>
    </source>
</evidence>
<comment type="similarity">
    <text evidence="1">Belongs to the cyclin family.</text>
</comment>
<dbReference type="SMART" id="SM00385">
    <property type="entry name" value="CYCLIN"/>
    <property type="match status" value="1"/>
</dbReference>
<evidence type="ECO:0000259" key="2">
    <source>
        <dbReference type="SMART" id="SM00385"/>
    </source>
</evidence>
<dbReference type="InterPro" id="IPR006671">
    <property type="entry name" value="Cyclin_N"/>
</dbReference>
<dbReference type="EMBL" id="AZBU02000005">
    <property type="protein sequence ID" value="TKR77077.1"/>
    <property type="molecule type" value="Genomic_DNA"/>
</dbReference>
<evidence type="ECO:0000313" key="3">
    <source>
        <dbReference type="EMBL" id="TKR77077.1"/>
    </source>
</evidence>
<organism evidence="3 4">
    <name type="scientific">Steinernema carpocapsae</name>
    <name type="common">Entomopathogenic nematode</name>
    <dbReference type="NCBI Taxonomy" id="34508"/>
    <lineage>
        <taxon>Eukaryota</taxon>
        <taxon>Metazoa</taxon>
        <taxon>Ecdysozoa</taxon>
        <taxon>Nematoda</taxon>
        <taxon>Chromadorea</taxon>
        <taxon>Rhabditida</taxon>
        <taxon>Tylenchina</taxon>
        <taxon>Panagrolaimomorpha</taxon>
        <taxon>Strongyloidoidea</taxon>
        <taxon>Steinernematidae</taxon>
        <taxon>Steinernema</taxon>
    </lineage>
</organism>
<feature type="domain" description="Cyclin-like" evidence="2">
    <location>
        <begin position="102"/>
        <end position="191"/>
    </location>
</feature>
<dbReference type="STRING" id="34508.A0A4U5N3N9"/>
<reference evidence="3 4" key="1">
    <citation type="journal article" date="2015" name="Genome Biol.">
        <title>Comparative genomics of Steinernema reveals deeply conserved gene regulatory networks.</title>
        <authorList>
            <person name="Dillman A.R."/>
            <person name="Macchietto M."/>
            <person name="Porter C.F."/>
            <person name="Rogers A."/>
            <person name="Williams B."/>
            <person name="Antoshechkin I."/>
            <person name="Lee M.M."/>
            <person name="Goodwin Z."/>
            <person name="Lu X."/>
            <person name="Lewis E.E."/>
            <person name="Goodrich-Blair H."/>
            <person name="Stock S.P."/>
            <person name="Adams B.J."/>
            <person name="Sternberg P.W."/>
            <person name="Mortazavi A."/>
        </authorList>
    </citation>
    <scope>NUCLEOTIDE SEQUENCE [LARGE SCALE GENOMIC DNA]</scope>
    <source>
        <strain evidence="3 4">ALL</strain>
    </source>
</reference>
<dbReference type="Gene3D" id="1.10.472.10">
    <property type="entry name" value="Cyclin-like"/>
    <property type="match status" value="2"/>
</dbReference>
<comment type="caution">
    <text evidence="3">The sequence shown here is derived from an EMBL/GenBank/DDBJ whole genome shotgun (WGS) entry which is preliminary data.</text>
</comment>
<dbReference type="Proteomes" id="UP000298663">
    <property type="component" value="Unassembled WGS sequence"/>
</dbReference>
<name>A0A4U5N3N9_STECR</name>
<dbReference type="InterPro" id="IPR036915">
    <property type="entry name" value="Cyclin-like_sf"/>
</dbReference>
<dbReference type="AlphaFoldDB" id="A0A4U5N3N9"/>
<dbReference type="PANTHER" id="PTHR10177">
    <property type="entry name" value="CYCLINS"/>
    <property type="match status" value="1"/>
</dbReference>
<evidence type="ECO:0000313" key="4">
    <source>
        <dbReference type="Proteomes" id="UP000298663"/>
    </source>
</evidence>
<gene>
    <name evidence="3" type="ORF">L596_018116</name>
</gene>
<proteinExistence type="inferred from homology"/>